<organism evidence="2 3">
    <name type="scientific">Astathelohania contejeani</name>
    <dbReference type="NCBI Taxonomy" id="164912"/>
    <lineage>
        <taxon>Eukaryota</taxon>
        <taxon>Fungi</taxon>
        <taxon>Fungi incertae sedis</taxon>
        <taxon>Microsporidia</taxon>
        <taxon>Astathelohaniidae</taxon>
        <taxon>Astathelohania</taxon>
    </lineage>
</organism>
<accession>A0ABQ7HWM5</accession>
<feature type="region of interest" description="Disordered" evidence="1">
    <location>
        <begin position="152"/>
        <end position="174"/>
    </location>
</feature>
<sequence>MNEQEKKAFIKLLYKYGTDLHKIQKDKMLKKYTVNQLYQAYKEVISQMSDAIPHKGGAKRIKQIRDIFQIPGNNFSIECIVSTPQRGMNVKKIIEIPDYNSKMFKLLKDYEFQLRKKLSFIYSVYEKMEIVEKSNGIEKSVSTTPFKKVEINTSSNPKKKSNIDVSSALKKSRF</sequence>
<evidence type="ECO:0000313" key="3">
    <source>
        <dbReference type="Proteomes" id="UP001516464"/>
    </source>
</evidence>
<reference evidence="2 3" key="1">
    <citation type="submission" date="2019-01" db="EMBL/GenBank/DDBJ databases">
        <title>Genomes sequencing and comparative genomics of infectious freshwater microsporidia, Cucumispora dikerogammari and Thelohania contejeani.</title>
        <authorList>
            <person name="Cormier A."/>
            <person name="Giraud I."/>
            <person name="Wattier R."/>
            <person name="Teixeira M."/>
            <person name="Grandjean F."/>
            <person name="Rigaud T."/>
            <person name="Cordaux R."/>
        </authorList>
    </citation>
    <scope>NUCLEOTIDE SEQUENCE [LARGE SCALE GENOMIC DNA]</scope>
    <source>
        <strain evidence="2">T1</strain>
        <tissue evidence="2">Spores</tissue>
    </source>
</reference>
<dbReference type="Proteomes" id="UP001516464">
    <property type="component" value="Unassembled WGS sequence"/>
</dbReference>
<dbReference type="EMBL" id="SBIQ01000222">
    <property type="protein sequence ID" value="KAF7682569.1"/>
    <property type="molecule type" value="Genomic_DNA"/>
</dbReference>
<evidence type="ECO:0000313" key="2">
    <source>
        <dbReference type="EMBL" id="KAF7682569.1"/>
    </source>
</evidence>
<gene>
    <name evidence="2" type="ORF">TCON_2207</name>
</gene>
<name>A0ABQ7HWM5_9MICR</name>
<proteinExistence type="predicted"/>
<comment type="caution">
    <text evidence="2">The sequence shown here is derived from an EMBL/GenBank/DDBJ whole genome shotgun (WGS) entry which is preliminary data.</text>
</comment>
<keyword evidence="3" id="KW-1185">Reference proteome</keyword>
<protein>
    <submittedName>
        <fullName evidence="2">Uncharacterized protein</fullName>
    </submittedName>
</protein>
<evidence type="ECO:0000256" key="1">
    <source>
        <dbReference type="SAM" id="MobiDB-lite"/>
    </source>
</evidence>